<evidence type="ECO:0000313" key="2">
    <source>
        <dbReference type="Proteomes" id="UP000830835"/>
    </source>
</evidence>
<sequence>MTLWHRLCQGSLLLATTLVVLGGNAHRLEAQTLDEPGPETVEDVEGQLEDPQQPLELEGELPPPLDPSFPPLPTTPAARTGSFRVGNRTPYPIRLVILLRGGERLLNPETAHWDFAPGEGGSEGLVLSLGEEPLQISPGDIVVAFTLDGSRRYWGPNVVGESLAPFWNGESSSWSMILQP</sequence>
<dbReference type="EMBL" id="JAFIRA010000035">
    <property type="protein sequence ID" value="MCJ2543737.1"/>
    <property type="molecule type" value="Genomic_DNA"/>
</dbReference>
<dbReference type="RefSeq" id="WP_244351497.1">
    <property type="nucleotide sequence ID" value="NZ_JAFIRA010000035.1"/>
</dbReference>
<protein>
    <submittedName>
        <fullName evidence="1">Uncharacterized protein</fullName>
    </submittedName>
</protein>
<gene>
    <name evidence="1" type="ORF">JX360_12615</name>
</gene>
<reference evidence="1" key="1">
    <citation type="submission" date="2021-02" db="EMBL/GenBank/DDBJ databases">
        <title>The CRISPR/cas machinery reduction and long-range gene transfer in the hot spring cyanobacterium Synechococcus.</title>
        <authorList>
            <person name="Dvorak P."/>
            <person name="Jahodarova E."/>
            <person name="Hasler P."/>
            <person name="Poulickova A."/>
        </authorList>
    </citation>
    <scope>NUCLEOTIDE SEQUENCE</scope>
    <source>
        <strain evidence="1">Rupite</strain>
    </source>
</reference>
<accession>A0ABT0CD74</accession>
<keyword evidence="2" id="KW-1185">Reference proteome</keyword>
<evidence type="ECO:0000313" key="1">
    <source>
        <dbReference type="EMBL" id="MCJ2543737.1"/>
    </source>
</evidence>
<dbReference type="Proteomes" id="UP000830835">
    <property type="component" value="Unassembled WGS sequence"/>
</dbReference>
<proteinExistence type="predicted"/>
<comment type="caution">
    <text evidence="1">The sequence shown here is derived from an EMBL/GenBank/DDBJ whole genome shotgun (WGS) entry which is preliminary data.</text>
</comment>
<organism evidence="1 2">
    <name type="scientific">Thermostichus vulcanus str. 'Rupite'</name>
    <dbReference type="NCBI Taxonomy" id="2813851"/>
    <lineage>
        <taxon>Bacteria</taxon>
        <taxon>Bacillati</taxon>
        <taxon>Cyanobacteriota</taxon>
        <taxon>Cyanophyceae</taxon>
        <taxon>Thermostichales</taxon>
        <taxon>Thermostichaceae</taxon>
        <taxon>Thermostichus</taxon>
    </lineage>
</organism>
<name>A0ABT0CD74_THEVL</name>